<dbReference type="SUPFAM" id="SSF53649">
    <property type="entry name" value="Alkaline phosphatase-like"/>
    <property type="match status" value="1"/>
</dbReference>
<name>A0ABN3AZU0_9MICC</name>
<keyword evidence="5 7" id="KW-1133">Transmembrane helix</keyword>
<evidence type="ECO:0000256" key="5">
    <source>
        <dbReference type="ARBA" id="ARBA00022989"/>
    </source>
</evidence>
<gene>
    <name evidence="9" type="ORF">GCM10009784_28190</name>
</gene>
<evidence type="ECO:0000313" key="9">
    <source>
        <dbReference type="EMBL" id="GAA2177451.1"/>
    </source>
</evidence>
<organism evidence="9 10">
    <name type="scientific">Arthrobacter parietis</name>
    <dbReference type="NCBI Taxonomy" id="271434"/>
    <lineage>
        <taxon>Bacteria</taxon>
        <taxon>Bacillati</taxon>
        <taxon>Actinomycetota</taxon>
        <taxon>Actinomycetes</taxon>
        <taxon>Micrococcales</taxon>
        <taxon>Micrococcaceae</taxon>
        <taxon>Arthrobacter</taxon>
    </lineage>
</organism>
<evidence type="ECO:0000256" key="4">
    <source>
        <dbReference type="ARBA" id="ARBA00022692"/>
    </source>
</evidence>
<feature type="domain" description="Sulfatase N-terminal" evidence="8">
    <location>
        <begin position="257"/>
        <end position="462"/>
    </location>
</feature>
<dbReference type="Gene3D" id="3.40.720.10">
    <property type="entry name" value="Alkaline Phosphatase, subunit A"/>
    <property type="match status" value="1"/>
</dbReference>
<comment type="pathway">
    <text evidence="2">Cell wall biogenesis; lipoteichoic acid biosynthesis.</text>
</comment>
<dbReference type="EMBL" id="BAAAON010000003">
    <property type="protein sequence ID" value="GAA2177451.1"/>
    <property type="molecule type" value="Genomic_DNA"/>
</dbReference>
<feature type="transmembrane region" description="Helical" evidence="7">
    <location>
        <begin position="66"/>
        <end position="88"/>
    </location>
</feature>
<keyword evidence="3" id="KW-1003">Cell membrane</keyword>
<sequence>MLGSILSVTRRAGAFLGRTCIYALIWAGLALLIAAAIIRSHWGEISVGQMLLNLVSVETDGGGGPIIWIAVLGIGVVPLLITAGIALWRYARHRRRRNKTAVIPPRSQWIMNTVSGVLVAGLVVAGTTSFASTVSLWDYIKAANSSYDIGNYYVEPTVTGDALKRNLVLIYLESGEGTIADDQLFEKDAFASLKEVTKASDGWQSVESLREYKGGGWTMAGLVSTQCGIPLKGTSSAMGSGALNSLGGEVDTYLGGATCLGDLLDEQGYKNVFLGGANASFAAKDVFLSSHGYSEIKDLSDWRAAGEPENNFRSDWGLSDERLMAYAKDEIDVLHAEAENTGQPFNLTMLTLDTHAPLHVYDYCDVDTENATTSVFACSMTQVAGFVDHMKEKGYLDDTAVVIMGDHLKQLTTGDPFEDQLSGNDNRTIFNRIWIPGADSSTIVRSEMDQLSLYPTIVEVAGLTLQDQEAGLGVSAFAPSVSADSAQAMNPDAYAELLDAASAQFYAEAWAGEPAIE</sequence>
<evidence type="ECO:0000259" key="8">
    <source>
        <dbReference type="Pfam" id="PF00884"/>
    </source>
</evidence>
<evidence type="ECO:0000313" key="10">
    <source>
        <dbReference type="Proteomes" id="UP001500974"/>
    </source>
</evidence>
<dbReference type="InterPro" id="IPR000917">
    <property type="entry name" value="Sulfatase_N"/>
</dbReference>
<dbReference type="PANTHER" id="PTHR47371:SF3">
    <property type="entry name" value="PHOSPHOGLYCEROL TRANSFERASE I"/>
    <property type="match status" value="1"/>
</dbReference>
<dbReference type="Proteomes" id="UP001500974">
    <property type="component" value="Unassembled WGS sequence"/>
</dbReference>
<evidence type="ECO:0000256" key="2">
    <source>
        <dbReference type="ARBA" id="ARBA00004936"/>
    </source>
</evidence>
<proteinExistence type="predicted"/>
<protein>
    <recommendedName>
        <fullName evidence="8">Sulfatase N-terminal domain-containing protein</fullName>
    </recommendedName>
</protein>
<dbReference type="RefSeq" id="WP_346028670.1">
    <property type="nucleotide sequence ID" value="NZ_BAAAON010000003.1"/>
</dbReference>
<feature type="transmembrane region" description="Helical" evidence="7">
    <location>
        <begin position="109"/>
        <end position="137"/>
    </location>
</feature>
<evidence type="ECO:0000256" key="6">
    <source>
        <dbReference type="ARBA" id="ARBA00023136"/>
    </source>
</evidence>
<evidence type="ECO:0000256" key="7">
    <source>
        <dbReference type="SAM" id="Phobius"/>
    </source>
</evidence>
<keyword evidence="4 7" id="KW-0812">Transmembrane</keyword>
<dbReference type="CDD" id="cd16015">
    <property type="entry name" value="LTA_synthase"/>
    <property type="match status" value="1"/>
</dbReference>
<accession>A0ABN3AZU0</accession>
<reference evidence="9 10" key="1">
    <citation type="journal article" date="2019" name="Int. J. Syst. Evol. Microbiol.">
        <title>The Global Catalogue of Microorganisms (GCM) 10K type strain sequencing project: providing services to taxonomists for standard genome sequencing and annotation.</title>
        <authorList>
            <consortium name="The Broad Institute Genomics Platform"/>
            <consortium name="The Broad Institute Genome Sequencing Center for Infectious Disease"/>
            <person name="Wu L."/>
            <person name="Ma J."/>
        </authorList>
    </citation>
    <scope>NUCLEOTIDE SEQUENCE [LARGE SCALE GENOMIC DNA]</scope>
    <source>
        <strain evidence="9 10">JCM 14917</strain>
    </source>
</reference>
<keyword evidence="10" id="KW-1185">Reference proteome</keyword>
<keyword evidence="6 7" id="KW-0472">Membrane</keyword>
<dbReference type="Pfam" id="PF00884">
    <property type="entry name" value="Sulfatase"/>
    <property type="match status" value="1"/>
</dbReference>
<dbReference type="InterPro" id="IPR050448">
    <property type="entry name" value="OpgB/LTA_synthase_biosynth"/>
</dbReference>
<evidence type="ECO:0000256" key="1">
    <source>
        <dbReference type="ARBA" id="ARBA00004651"/>
    </source>
</evidence>
<evidence type="ECO:0000256" key="3">
    <source>
        <dbReference type="ARBA" id="ARBA00022475"/>
    </source>
</evidence>
<comment type="subcellular location">
    <subcellularLocation>
        <location evidence="1">Cell membrane</location>
        <topology evidence="1">Multi-pass membrane protein</topology>
    </subcellularLocation>
</comment>
<feature type="transmembrane region" description="Helical" evidence="7">
    <location>
        <begin position="21"/>
        <end position="42"/>
    </location>
</feature>
<dbReference type="InterPro" id="IPR017850">
    <property type="entry name" value="Alkaline_phosphatase_core_sf"/>
</dbReference>
<dbReference type="PANTHER" id="PTHR47371">
    <property type="entry name" value="LIPOTEICHOIC ACID SYNTHASE"/>
    <property type="match status" value="1"/>
</dbReference>
<comment type="caution">
    <text evidence="9">The sequence shown here is derived from an EMBL/GenBank/DDBJ whole genome shotgun (WGS) entry which is preliminary data.</text>
</comment>